<evidence type="ECO:0000313" key="10">
    <source>
        <dbReference type="EMBL" id="KAK8876425.1"/>
    </source>
</evidence>
<evidence type="ECO:0000256" key="8">
    <source>
        <dbReference type="RuleBase" id="RU000304"/>
    </source>
</evidence>
<evidence type="ECO:0000259" key="9">
    <source>
        <dbReference type="PROSITE" id="PS50011"/>
    </source>
</evidence>
<evidence type="ECO:0000256" key="5">
    <source>
        <dbReference type="ARBA" id="ARBA00022777"/>
    </source>
</evidence>
<reference evidence="10 11" key="1">
    <citation type="submission" date="2024-04" db="EMBL/GenBank/DDBJ databases">
        <title>Tritrichomonas musculus Genome.</title>
        <authorList>
            <person name="Alves-Ferreira E."/>
            <person name="Grigg M."/>
            <person name="Lorenzi H."/>
            <person name="Galac M."/>
        </authorList>
    </citation>
    <scope>NUCLEOTIDE SEQUENCE [LARGE SCALE GENOMIC DNA]</scope>
    <source>
        <strain evidence="10 11">EAF2021</strain>
    </source>
</reference>
<evidence type="ECO:0000256" key="6">
    <source>
        <dbReference type="ARBA" id="ARBA00022840"/>
    </source>
</evidence>
<name>A0ABR2JEP1_9EUKA</name>
<keyword evidence="6 7" id="KW-0067">ATP-binding</keyword>
<keyword evidence="3" id="KW-0808">Transferase</keyword>
<feature type="binding site" evidence="7">
    <location>
        <position position="43"/>
    </location>
    <ligand>
        <name>ATP</name>
        <dbReference type="ChEBI" id="CHEBI:30616"/>
    </ligand>
</feature>
<accession>A0ABR2JEP1</accession>
<dbReference type="PROSITE" id="PS50011">
    <property type="entry name" value="PROTEIN_KINASE_DOM"/>
    <property type="match status" value="1"/>
</dbReference>
<gene>
    <name evidence="10" type="ORF">M9Y10_006632</name>
</gene>
<evidence type="ECO:0000313" key="11">
    <source>
        <dbReference type="Proteomes" id="UP001470230"/>
    </source>
</evidence>
<dbReference type="PROSITE" id="PS00107">
    <property type="entry name" value="PROTEIN_KINASE_ATP"/>
    <property type="match status" value="1"/>
</dbReference>
<dbReference type="Gene3D" id="1.10.510.10">
    <property type="entry name" value="Transferase(Phosphotransferase) domain 1"/>
    <property type="match status" value="1"/>
</dbReference>
<dbReference type="SMART" id="SM00220">
    <property type="entry name" value="S_TKc"/>
    <property type="match status" value="1"/>
</dbReference>
<dbReference type="InterPro" id="IPR011009">
    <property type="entry name" value="Kinase-like_dom_sf"/>
</dbReference>
<comment type="caution">
    <text evidence="10">The sequence shown here is derived from an EMBL/GenBank/DDBJ whole genome shotgun (WGS) entry which is preliminary data.</text>
</comment>
<evidence type="ECO:0000256" key="2">
    <source>
        <dbReference type="ARBA" id="ARBA00022553"/>
    </source>
</evidence>
<keyword evidence="11" id="KW-1185">Reference proteome</keyword>
<dbReference type="InterPro" id="IPR017441">
    <property type="entry name" value="Protein_kinase_ATP_BS"/>
</dbReference>
<feature type="domain" description="Protein kinase" evidence="9">
    <location>
        <begin position="14"/>
        <end position="261"/>
    </location>
</feature>
<dbReference type="Pfam" id="PF00069">
    <property type="entry name" value="Pkinase"/>
    <property type="match status" value="1"/>
</dbReference>
<organism evidence="10 11">
    <name type="scientific">Tritrichomonas musculus</name>
    <dbReference type="NCBI Taxonomy" id="1915356"/>
    <lineage>
        <taxon>Eukaryota</taxon>
        <taxon>Metamonada</taxon>
        <taxon>Parabasalia</taxon>
        <taxon>Tritrichomonadida</taxon>
        <taxon>Tritrichomonadidae</taxon>
        <taxon>Tritrichomonas</taxon>
    </lineage>
</organism>
<comment type="similarity">
    <text evidence="8">Belongs to the protein kinase superfamily.</text>
</comment>
<keyword evidence="5" id="KW-0418">Kinase</keyword>
<dbReference type="PANTHER" id="PTHR24351">
    <property type="entry name" value="RIBOSOMAL PROTEIN S6 KINASE"/>
    <property type="match status" value="1"/>
</dbReference>
<dbReference type="Proteomes" id="UP001470230">
    <property type="component" value="Unassembled WGS sequence"/>
</dbReference>
<evidence type="ECO:0000256" key="3">
    <source>
        <dbReference type="ARBA" id="ARBA00022679"/>
    </source>
</evidence>
<dbReference type="InterPro" id="IPR000719">
    <property type="entry name" value="Prot_kinase_dom"/>
</dbReference>
<evidence type="ECO:0000256" key="1">
    <source>
        <dbReference type="ARBA" id="ARBA00022527"/>
    </source>
</evidence>
<evidence type="ECO:0000256" key="4">
    <source>
        <dbReference type="ARBA" id="ARBA00022741"/>
    </source>
</evidence>
<dbReference type="InterPro" id="IPR008271">
    <property type="entry name" value="Ser/Thr_kinase_AS"/>
</dbReference>
<keyword evidence="1 8" id="KW-0723">Serine/threonine-protein kinase</keyword>
<sequence length="427" mass="49015">MMLEFINEIPNDTFSDLKQIGSGTYSCIFSSIHVPTDTRVALKVCLKSDDSEYMKIVDQELSIHKSLNHPLICKYFTDFETEHLTVVAMELIEGIDLLEYVNQNSGLQLKEAQSIFSQLVIAIEYLHVEHNISHRDLKLENIMVDKYGHIRLIDFGFSSPKSLMSTICGSIPYCAPEVLECQSYTKEADIWSLGIILYSLSTGNLPFYNTNINKLVNIICKYSPIYPSSIDPMARDLISRLLIKDPEQRISIEEIKTHPFISNARLLQLNYKQLFSEKHEMKNEFVPLIKKEARIKASKSNPTIDKYRTNPTYLELKRQRRYISLMSSNITINTLPITKLHKIVTKNTDNVVDLILMRKDFSSNLNKLIELAILTSNSQNDYNQHLGHIKLRSSLPFHLTCSNNLPHHRNASNHVFFPQSPVIAKPL</sequence>
<evidence type="ECO:0000256" key="7">
    <source>
        <dbReference type="PROSITE-ProRule" id="PRU10141"/>
    </source>
</evidence>
<keyword evidence="2" id="KW-0597">Phosphoprotein</keyword>
<dbReference type="PROSITE" id="PS00108">
    <property type="entry name" value="PROTEIN_KINASE_ST"/>
    <property type="match status" value="1"/>
</dbReference>
<protein>
    <recommendedName>
        <fullName evidence="9">Protein kinase domain-containing protein</fullName>
    </recommendedName>
</protein>
<keyword evidence="4 7" id="KW-0547">Nucleotide-binding</keyword>
<dbReference type="EMBL" id="JAPFFF010000012">
    <property type="protein sequence ID" value="KAK8876425.1"/>
    <property type="molecule type" value="Genomic_DNA"/>
</dbReference>
<dbReference type="SUPFAM" id="SSF56112">
    <property type="entry name" value="Protein kinase-like (PK-like)"/>
    <property type="match status" value="1"/>
</dbReference>
<proteinExistence type="inferred from homology"/>